<evidence type="ECO:0000256" key="6">
    <source>
        <dbReference type="SAM" id="Phobius"/>
    </source>
</evidence>
<proteinExistence type="predicted"/>
<accession>A0A5C8P3D3</accession>
<dbReference type="AlphaFoldDB" id="A0A5C8P3D3"/>
<dbReference type="OrthoDB" id="9804822at2"/>
<dbReference type="PANTHER" id="PTHR30086">
    <property type="entry name" value="ARGININE EXPORTER PROTEIN ARGO"/>
    <property type="match status" value="1"/>
</dbReference>
<evidence type="ECO:0000256" key="1">
    <source>
        <dbReference type="ARBA" id="ARBA00004651"/>
    </source>
</evidence>
<evidence type="ECO:0000256" key="4">
    <source>
        <dbReference type="ARBA" id="ARBA00022989"/>
    </source>
</evidence>
<dbReference type="Pfam" id="PF01810">
    <property type="entry name" value="LysE"/>
    <property type="match status" value="1"/>
</dbReference>
<feature type="transmembrane region" description="Helical" evidence="6">
    <location>
        <begin position="183"/>
        <end position="204"/>
    </location>
</feature>
<dbReference type="GO" id="GO:0005524">
    <property type="term" value="F:ATP binding"/>
    <property type="evidence" value="ECO:0007669"/>
    <property type="project" value="InterPro"/>
</dbReference>
<feature type="transmembrane region" description="Helical" evidence="6">
    <location>
        <begin position="34"/>
        <end position="59"/>
    </location>
</feature>
<gene>
    <name evidence="7" type="ORF">FHP08_00185</name>
</gene>
<dbReference type="PIRSF" id="PIRSF006324">
    <property type="entry name" value="LeuE"/>
    <property type="match status" value="1"/>
</dbReference>
<dbReference type="RefSeq" id="WP_147702302.1">
    <property type="nucleotide sequence ID" value="NZ_VDUY01000001.1"/>
</dbReference>
<dbReference type="PANTHER" id="PTHR30086:SF20">
    <property type="entry name" value="ARGININE EXPORTER PROTEIN ARGO-RELATED"/>
    <property type="match status" value="1"/>
</dbReference>
<keyword evidence="5 6" id="KW-0472">Membrane</keyword>
<evidence type="ECO:0000256" key="5">
    <source>
        <dbReference type="ARBA" id="ARBA00023136"/>
    </source>
</evidence>
<dbReference type="GO" id="GO:0016301">
    <property type="term" value="F:kinase activity"/>
    <property type="evidence" value="ECO:0007669"/>
    <property type="project" value="InterPro"/>
</dbReference>
<evidence type="ECO:0000313" key="7">
    <source>
        <dbReference type="EMBL" id="TXL68161.1"/>
    </source>
</evidence>
<evidence type="ECO:0000256" key="2">
    <source>
        <dbReference type="ARBA" id="ARBA00022475"/>
    </source>
</evidence>
<evidence type="ECO:0000256" key="3">
    <source>
        <dbReference type="ARBA" id="ARBA00022692"/>
    </source>
</evidence>
<feature type="transmembrane region" description="Helical" evidence="6">
    <location>
        <begin position="149"/>
        <end position="177"/>
    </location>
</feature>
<keyword evidence="4 6" id="KW-1133">Transmembrane helix</keyword>
<evidence type="ECO:0000313" key="8">
    <source>
        <dbReference type="Proteomes" id="UP000321548"/>
    </source>
</evidence>
<feature type="transmembrane region" description="Helical" evidence="6">
    <location>
        <begin position="71"/>
        <end position="91"/>
    </location>
</feature>
<dbReference type="InterPro" id="IPR001123">
    <property type="entry name" value="LeuE-type"/>
</dbReference>
<organism evidence="7 8">
    <name type="scientific">Zeimonas arvi</name>
    <dbReference type="NCBI Taxonomy" id="2498847"/>
    <lineage>
        <taxon>Bacteria</taxon>
        <taxon>Pseudomonadati</taxon>
        <taxon>Pseudomonadota</taxon>
        <taxon>Betaproteobacteria</taxon>
        <taxon>Burkholderiales</taxon>
        <taxon>Burkholderiaceae</taxon>
        <taxon>Zeimonas</taxon>
    </lineage>
</organism>
<reference evidence="7 8" key="1">
    <citation type="submission" date="2019-06" db="EMBL/GenBank/DDBJ databases">
        <title>Quisquiliibacterium sp. nov., isolated from a maize field.</title>
        <authorList>
            <person name="Lin S.-Y."/>
            <person name="Tsai C.-F."/>
            <person name="Young C.-C."/>
        </authorList>
    </citation>
    <scope>NUCLEOTIDE SEQUENCE [LARGE SCALE GENOMIC DNA]</scope>
    <source>
        <strain evidence="7 8">CC-CFT501</strain>
    </source>
</reference>
<name>A0A5C8P3D3_9BURK</name>
<keyword evidence="2" id="KW-1003">Cell membrane</keyword>
<dbReference type="InterPro" id="IPR001057">
    <property type="entry name" value="Glu/AcGlu_kinase"/>
</dbReference>
<sequence length="208" mass="21508">MIEAAWLLFVATSLLVIATPGQDMILVMSRSVALGPAAGVVTAAGVSIGLVGHTILAALGLGAILRASEMLFTGLKLAGAAYLVWLGIGLLRTRGAEIALRGSSARSSVRLFADGALSNLSNPKIAIFYFAFLPQFVPAGAAHPTLSMLALGLVFAGLTFLVKAPVGLFAGLLSGWLRARPWALVWLHRASGAVLVGLGVRLAMEPRP</sequence>
<dbReference type="Proteomes" id="UP000321548">
    <property type="component" value="Unassembled WGS sequence"/>
</dbReference>
<dbReference type="EMBL" id="VDUY01000001">
    <property type="protein sequence ID" value="TXL68161.1"/>
    <property type="molecule type" value="Genomic_DNA"/>
</dbReference>
<dbReference type="PRINTS" id="PR00474">
    <property type="entry name" value="GLU5KINASE"/>
</dbReference>
<protein>
    <submittedName>
        <fullName evidence="7">LysE family translocator</fullName>
    </submittedName>
</protein>
<comment type="subcellular location">
    <subcellularLocation>
        <location evidence="1">Cell membrane</location>
        <topology evidence="1">Multi-pass membrane protein</topology>
    </subcellularLocation>
</comment>
<dbReference type="GO" id="GO:0005886">
    <property type="term" value="C:plasma membrane"/>
    <property type="evidence" value="ECO:0007669"/>
    <property type="project" value="UniProtKB-SubCell"/>
</dbReference>
<keyword evidence="3 6" id="KW-0812">Transmembrane</keyword>
<dbReference type="GO" id="GO:0015171">
    <property type="term" value="F:amino acid transmembrane transporter activity"/>
    <property type="evidence" value="ECO:0007669"/>
    <property type="project" value="TreeGrafter"/>
</dbReference>
<keyword evidence="8" id="KW-1185">Reference proteome</keyword>
<comment type="caution">
    <text evidence="7">The sequence shown here is derived from an EMBL/GenBank/DDBJ whole genome shotgun (WGS) entry which is preliminary data.</text>
</comment>